<proteinExistence type="predicted"/>
<feature type="non-terminal residue" evidence="1">
    <location>
        <position position="118"/>
    </location>
</feature>
<dbReference type="AlphaFoldDB" id="A0A0C3BWQ8"/>
<dbReference type="EMBL" id="KN831781">
    <property type="protein sequence ID" value="KIM41045.1"/>
    <property type="molecule type" value="Genomic_DNA"/>
</dbReference>
<reference evidence="1 2" key="1">
    <citation type="submission" date="2014-04" db="EMBL/GenBank/DDBJ databases">
        <authorList>
            <consortium name="DOE Joint Genome Institute"/>
            <person name="Kuo A."/>
            <person name="Gay G."/>
            <person name="Dore J."/>
            <person name="Kohler A."/>
            <person name="Nagy L.G."/>
            <person name="Floudas D."/>
            <person name="Copeland A."/>
            <person name="Barry K.W."/>
            <person name="Cichocki N."/>
            <person name="Veneault-Fourrey C."/>
            <person name="LaButti K."/>
            <person name="Lindquist E.A."/>
            <person name="Lipzen A."/>
            <person name="Lundell T."/>
            <person name="Morin E."/>
            <person name="Murat C."/>
            <person name="Sun H."/>
            <person name="Tunlid A."/>
            <person name="Henrissat B."/>
            <person name="Grigoriev I.V."/>
            <person name="Hibbett D.S."/>
            <person name="Martin F."/>
            <person name="Nordberg H.P."/>
            <person name="Cantor M.N."/>
            <person name="Hua S.X."/>
        </authorList>
    </citation>
    <scope>NUCLEOTIDE SEQUENCE [LARGE SCALE GENOMIC DNA]</scope>
    <source>
        <strain evidence="2">h7</strain>
    </source>
</reference>
<accession>A0A0C3BWQ8</accession>
<feature type="non-terminal residue" evidence="1">
    <location>
        <position position="1"/>
    </location>
</feature>
<dbReference type="HOGENOM" id="CLU_018544_3_2_1"/>
<protein>
    <submittedName>
        <fullName evidence="1">Uncharacterized protein</fullName>
    </submittedName>
</protein>
<gene>
    <name evidence="1" type="ORF">M413DRAFT_42249</name>
</gene>
<name>A0A0C3BWQ8_HEBCY</name>
<keyword evidence="2" id="KW-1185">Reference proteome</keyword>
<dbReference type="Proteomes" id="UP000053424">
    <property type="component" value="Unassembled WGS sequence"/>
</dbReference>
<reference evidence="2" key="2">
    <citation type="submission" date="2015-01" db="EMBL/GenBank/DDBJ databases">
        <title>Evolutionary Origins and Diversification of the Mycorrhizal Mutualists.</title>
        <authorList>
            <consortium name="DOE Joint Genome Institute"/>
            <consortium name="Mycorrhizal Genomics Consortium"/>
            <person name="Kohler A."/>
            <person name="Kuo A."/>
            <person name="Nagy L.G."/>
            <person name="Floudas D."/>
            <person name="Copeland A."/>
            <person name="Barry K.W."/>
            <person name="Cichocki N."/>
            <person name="Veneault-Fourrey C."/>
            <person name="LaButti K."/>
            <person name="Lindquist E.A."/>
            <person name="Lipzen A."/>
            <person name="Lundell T."/>
            <person name="Morin E."/>
            <person name="Murat C."/>
            <person name="Riley R."/>
            <person name="Ohm R."/>
            <person name="Sun H."/>
            <person name="Tunlid A."/>
            <person name="Henrissat B."/>
            <person name="Grigoriev I.V."/>
            <person name="Hibbett D.S."/>
            <person name="Martin F."/>
        </authorList>
    </citation>
    <scope>NUCLEOTIDE SEQUENCE [LARGE SCALE GENOMIC DNA]</scope>
    <source>
        <strain evidence="2">h7</strain>
    </source>
</reference>
<sequence length="118" mass="13973">PFTSYLNSNYIPLDEEMVQIKAYLTHCRKRLEEMKAEMDDQAELSVKLKYDRLYDHIESCASLITLPRRVPDDVLQEIFYQTLPTDRNALLDDNSTPLILTRICRQWRQVALATPRLW</sequence>
<dbReference type="OrthoDB" id="3365698at2759"/>
<organism evidence="1 2">
    <name type="scientific">Hebeloma cylindrosporum</name>
    <dbReference type="NCBI Taxonomy" id="76867"/>
    <lineage>
        <taxon>Eukaryota</taxon>
        <taxon>Fungi</taxon>
        <taxon>Dikarya</taxon>
        <taxon>Basidiomycota</taxon>
        <taxon>Agaricomycotina</taxon>
        <taxon>Agaricomycetes</taxon>
        <taxon>Agaricomycetidae</taxon>
        <taxon>Agaricales</taxon>
        <taxon>Agaricineae</taxon>
        <taxon>Hymenogastraceae</taxon>
        <taxon>Hebeloma</taxon>
    </lineage>
</organism>
<dbReference type="STRING" id="686832.A0A0C3BWQ8"/>
<evidence type="ECO:0000313" key="1">
    <source>
        <dbReference type="EMBL" id="KIM41045.1"/>
    </source>
</evidence>
<evidence type="ECO:0000313" key="2">
    <source>
        <dbReference type="Proteomes" id="UP000053424"/>
    </source>
</evidence>